<dbReference type="PANTHER" id="PTHR13213:SF2">
    <property type="entry name" value="MYB-BINDING PROTEIN 1A"/>
    <property type="match status" value="1"/>
</dbReference>
<feature type="compositionally biased region" description="Acidic residues" evidence="3">
    <location>
        <begin position="724"/>
        <end position="754"/>
    </location>
</feature>
<dbReference type="InterPro" id="IPR007015">
    <property type="entry name" value="DNA_pol_V/MYBBP1A"/>
</dbReference>
<evidence type="ECO:0000256" key="3">
    <source>
        <dbReference type="SAM" id="MobiDB-lite"/>
    </source>
</evidence>
<feature type="compositionally biased region" description="Basic residues" evidence="3">
    <location>
        <begin position="1161"/>
        <end position="1179"/>
    </location>
</feature>
<feature type="compositionally biased region" description="Basic residues" evidence="3">
    <location>
        <begin position="1252"/>
        <end position="1268"/>
    </location>
</feature>
<accession>A0A8C3KPV2</accession>
<reference evidence="4" key="1">
    <citation type="submission" date="2025-08" db="UniProtKB">
        <authorList>
            <consortium name="Ensembl"/>
        </authorList>
    </citation>
    <scope>IDENTIFICATION</scope>
</reference>
<dbReference type="Proteomes" id="UP000694419">
    <property type="component" value="Unplaced"/>
</dbReference>
<organism evidence="4 5">
    <name type="scientific">Calidris pygmaea</name>
    <name type="common">Spoon-billed sandpiper</name>
    <dbReference type="NCBI Taxonomy" id="425635"/>
    <lineage>
        <taxon>Eukaryota</taxon>
        <taxon>Metazoa</taxon>
        <taxon>Chordata</taxon>
        <taxon>Craniata</taxon>
        <taxon>Vertebrata</taxon>
        <taxon>Euteleostomi</taxon>
        <taxon>Archelosauria</taxon>
        <taxon>Archosauria</taxon>
        <taxon>Dinosauria</taxon>
        <taxon>Saurischia</taxon>
        <taxon>Theropoda</taxon>
        <taxon>Coelurosauria</taxon>
        <taxon>Aves</taxon>
        <taxon>Neognathae</taxon>
        <taxon>Neoaves</taxon>
        <taxon>Charadriiformes</taxon>
        <taxon>Scolopacidae</taxon>
        <taxon>Calidris</taxon>
    </lineage>
</organism>
<dbReference type="GO" id="GO:0005730">
    <property type="term" value="C:nucleolus"/>
    <property type="evidence" value="ECO:0007669"/>
    <property type="project" value="InterPro"/>
</dbReference>
<feature type="compositionally biased region" description="Basic and acidic residues" evidence="3">
    <location>
        <begin position="714"/>
        <end position="723"/>
    </location>
</feature>
<dbReference type="GO" id="GO:0003714">
    <property type="term" value="F:transcription corepressor activity"/>
    <property type="evidence" value="ECO:0007669"/>
    <property type="project" value="TreeGrafter"/>
</dbReference>
<feature type="compositionally biased region" description="Basic residues" evidence="3">
    <location>
        <begin position="1313"/>
        <end position="1322"/>
    </location>
</feature>
<proteinExistence type="predicted"/>
<evidence type="ECO:0000313" key="4">
    <source>
        <dbReference type="Ensembl" id="ENSCPGP00000027096.1"/>
    </source>
</evidence>
<dbReference type="GO" id="GO:0003723">
    <property type="term" value="F:RNA binding"/>
    <property type="evidence" value="ECO:0007669"/>
    <property type="project" value="TreeGrafter"/>
</dbReference>
<dbReference type="Pfam" id="PF04931">
    <property type="entry name" value="DNA_pol_phi"/>
    <property type="match status" value="1"/>
</dbReference>
<keyword evidence="2" id="KW-0539">Nucleus</keyword>
<evidence type="ECO:0000256" key="1">
    <source>
        <dbReference type="ARBA" id="ARBA00004123"/>
    </source>
</evidence>
<feature type="compositionally biased region" description="Low complexity" evidence="3">
    <location>
        <begin position="1290"/>
        <end position="1312"/>
    </location>
</feature>
<evidence type="ECO:0000313" key="5">
    <source>
        <dbReference type="Proteomes" id="UP000694419"/>
    </source>
</evidence>
<feature type="compositionally biased region" description="Basic residues" evidence="3">
    <location>
        <begin position="1210"/>
        <end position="1224"/>
    </location>
</feature>
<dbReference type="Ensembl" id="ENSCPGT00000029582.1">
    <property type="protein sequence ID" value="ENSCPGP00000027096.1"/>
    <property type="gene ID" value="ENSCPGG00000018668.1"/>
</dbReference>
<sequence length="1329" mass="150130">MAEMEGTGAGVVADPHGVLRQGRVFLDFFWDIASPEREVRLAATENLLRHLREGRKDDELKYALKRLVEGLGATRQAARPGFSLALAQVLQAFEEIPVCSVLEQIKERHSLEKGKKKLVKNAAFGNFFGVMALFQSGRLIKDQKALLESIQLLQQLVHHQTHLRDLPRKTLIDIISEVPETVFEEVLFGILQSDLASAFTSPDNLHLLLVGMQKFPGVLKPRNLKKLFGSSTVVNEENIPRLVELLQSVAKSEKKDKKLPGVAFDLLQVSLKEGAFELFWKEGVEDGLLKEKSGPTSYMCYRLLGSALPLLSLDQLQVVLKGKVMQHYGEHMVTTQLPERFKFGPDMEAYLDEFLSGCDDLEKQLAVVIGFSTLTNQGSPVFPGSSKVVRHLHPVALQKYVDWLKDMFLRPDLDCCLDFSSNRQKHNWENVNIAHLKATRLRKWIMHRLSTIIESSVKKEESLVMDISRFCFFHAFFETKKKTAQICETSVLPAEPLDGQFHSMVENYFFGLLQTLNTLTVLGDTAKAAALREKHIHGVTADGKLWIFLLVEYANKLLSSEHVKAVKPLTKEQRDAWERTLESVKNLQKKENKSDCAKIAAFQQLLLLMAINLLKNPSETMDVLSDLLKCTERAFSKEPKKKKADNAEPGWIEVMVEILLSLLAQPSLLIRRISRSVFVRICPNLNKRGLQLILDVLDPYREQNEESAVVVMEESNKKIKPTQDVDEEGSEDSDEDDSEEENDSGDEEKNEEVDDDFRSQLMNVLQAGNALGGDDSDEELDDEAMKALDKNISALFAEQQKRIQAKKDEKDRIRKETILRRDFKIKVLDLIEAFLTKQSENPLVFDTIEPLLHVIEQCMSSDSGKQEVDFLQKTANIFRNSLCRAKQYCKKVDALKEDLHAFVERLVNKACKHTDSSVALYYFSASLYLLKVLKGNTPDKSSTPPTPLPENQSETTPQASQLLSTGCLDMERVTAIYQEALTQLLTKRKTALTSSMFYDFFSRFPIMCKPLADTLVKCITAGARQHHQGQACVLLRRVLLIPEVKLVMTKQEWEELIRESISQATESLKMVGDCTLKAEKEKVGKTFELLNFLLKIAATENLRVKLTELDRVLLALNWPERIGNSARLDSLYWNVMSWLNHTKPKKEKTTNKPVQEAEPLKRKKKGFLPETKKRKNRKKGNQENGVAPEAGEDGEPAAPEEQALGGETPKKKKGFVAGSKHKNQNRGVRENGVAMEDSGEEAVSGGDAVADKKKKKKKKKQNMNRKRKGDAGNEDKQIPAAKKTKWSVSQETQQKQGKANQQKQGKANQQKPGKAKKKRKEKKTPALQE</sequence>
<comment type="subcellular location">
    <subcellularLocation>
        <location evidence="1">Nucleus</location>
    </subcellularLocation>
</comment>
<dbReference type="PANTHER" id="PTHR13213">
    <property type="entry name" value="MYB-BINDING PROTEIN 1A FAMILY MEMBER"/>
    <property type="match status" value="1"/>
</dbReference>
<name>A0A8C3KPV2_9CHAR</name>
<protein>
    <submittedName>
        <fullName evidence="4">MYB binding protein 1a</fullName>
    </submittedName>
</protein>
<keyword evidence="5" id="KW-1185">Reference proteome</keyword>
<feature type="region of interest" description="Disordered" evidence="3">
    <location>
        <begin position="938"/>
        <end position="958"/>
    </location>
</feature>
<dbReference type="GO" id="GO:0043565">
    <property type="term" value="F:sequence-specific DNA binding"/>
    <property type="evidence" value="ECO:0007669"/>
    <property type="project" value="TreeGrafter"/>
</dbReference>
<reference evidence="4" key="2">
    <citation type="submission" date="2025-09" db="UniProtKB">
        <authorList>
            <consortium name="Ensembl"/>
        </authorList>
    </citation>
    <scope>IDENTIFICATION</scope>
</reference>
<evidence type="ECO:0000256" key="2">
    <source>
        <dbReference type="ARBA" id="ARBA00023242"/>
    </source>
</evidence>
<feature type="region of interest" description="Disordered" evidence="3">
    <location>
        <begin position="707"/>
        <end position="754"/>
    </location>
</feature>
<feature type="region of interest" description="Disordered" evidence="3">
    <location>
        <begin position="1144"/>
        <end position="1329"/>
    </location>
</feature>